<dbReference type="GO" id="GO:0006511">
    <property type="term" value="P:ubiquitin-dependent protein catabolic process"/>
    <property type="evidence" value="ECO:0007669"/>
    <property type="project" value="TreeGrafter"/>
</dbReference>
<sequence>MTMVSNLEEFVSHVESYTINGKFTELCEMLNKCHELLMSELDNLDSLLESFNLENHSMAILTILYVKLSSVRNIAQPITLFSQLTDFAINADSHQIQNVPETFADLFHLYTKTIIDMRKPESGIYTLEKAIAKLQEHPAQLTTLHGDFCQLCLLSKNFKPAIPVLDNDITSISKEGNNAFDTKSFLLYYYYGGMIYTAVKNFDRALYFYEIVITTPAMTVSHIMLEAYKKFVLVSLLLNGKIMSVPKHTSQVLGRFIRPLSPAYNDLANAYQTSNYDDVRVCIRKYSEALNRDKNMGLAKQVLASLYKRNIQRLTKTFLTLSLVDVANRAKLENVQQAESYIIEMIESNKIFASINIKDGMVVFHDDPEKYNNPRVLEEIERHIERSVKIDKQIRTMEEKVELNPSYIKKVNAGPEDDLSNQKLASTFSV</sequence>
<evidence type="ECO:0000256" key="4">
    <source>
        <dbReference type="ARBA" id="ARBA00014878"/>
    </source>
</evidence>
<dbReference type="AlphaFoldDB" id="A0AAN9TUN0"/>
<dbReference type="Proteomes" id="UP001367676">
    <property type="component" value="Unassembled WGS sequence"/>
</dbReference>
<dbReference type="SUPFAM" id="SSF46785">
    <property type="entry name" value="Winged helix' DNA-binding domain"/>
    <property type="match status" value="1"/>
</dbReference>
<dbReference type="PANTHER" id="PTHR10758:SF1">
    <property type="entry name" value="COP9 SIGNALOSOME COMPLEX SUBUNIT 3"/>
    <property type="match status" value="1"/>
</dbReference>
<evidence type="ECO:0000313" key="9">
    <source>
        <dbReference type="EMBL" id="KAK7603226.1"/>
    </source>
</evidence>
<keyword evidence="6" id="KW-0736">Signalosome</keyword>
<dbReference type="GO" id="GO:0005737">
    <property type="term" value="C:cytoplasm"/>
    <property type="evidence" value="ECO:0007669"/>
    <property type="project" value="UniProtKB-SubCell"/>
</dbReference>
<dbReference type="InterPro" id="IPR055089">
    <property type="entry name" value="COP9_N"/>
</dbReference>
<dbReference type="InterPro" id="IPR000717">
    <property type="entry name" value="PCI_dom"/>
</dbReference>
<dbReference type="Pfam" id="PF01399">
    <property type="entry name" value="PCI"/>
    <property type="match status" value="1"/>
</dbReference>
<organism evidence="9 10">
    <name type="scientific">Parthenolecanium corni</name>
    <dbReference type="NCBI Taxonomy" id="536013"/>
    <lineage>
        <taxon>Eukaryota</taxon>
        <taxon>Metazoa</taxon>
        <taxon>Ecdysozoa</taxon>
        <taxon>Arthropoda</taxon>
        <taxon>Hexapoda</taxon>
        <taxon>Insecta</taxon>
        <taxon>Pterygota</taxon>
        <taxon>Neoptera</taxon>
        <taxon>Paraneoptera</taxon>
        <taxon>Hemiptera</taxon>
        <taxon>Sternorrhyncha</taxon>
        <taxon>Coccoidea</taxon>
        <taxon>Coccidae</taxon>
        <taxon>Parthenolecanium</taxon>
    </lineage>
</organism>
<dbReference type="PANTHER" id="PTHR10758">
    <property type="entry name" value="26S PROTEASOME NON-ATPASE REGULATORY SUBUNIT 3/COP9 SIGNALOSOME COMPLEX SUBUNIT 3"/>
    <property type="match status" value="1"/>
</dbReference>
<evidence type="ECO:0000313" key="10">
    <source>
        <dbReference type="Proteomes" id="UP001367676"/>
    </source>
</evidence>
<dbReference type="Pfam" id="PF22788">
    <property type="entry name" value="COP9_hel_rpt"/>
    <property type="match status" value="1"/>
</dbReference>
<keyword evidence="10" id="KW-1185">Reference proteome</keyword>
<name>A0AAN9TUN0_9HEMI</name>
<keyword evidence="5" id="KW-0963">Cytoplasm</keyword>
<evidence type="ECO:0000256" key="3">
    <source>
        <dbReference type="ARBA" id="ARBA00007084"/>
    </source>
</evidence>
<protein>
    <recommendedName>
        <fullName evidence="4">COP9 signalosome complex subunit 3</fullName>
    </recommendedName>
</protein>
<keyword evidence="7" id="KW-0539">Nucleus</keyword>
<evidence type="ECO:0000256" key="2">
    <source>
        <dbReference type="ARBA" id="ARBA00004496"/>
    </source>
</evidence>
<evidence type="ECO:0000256" key="6">
    <source>
        <dbReference type="ARBA" id="ARBA00022790"/>
    </source>
</evidence>
<proteinExistence type="inferred from homology"/>
<feature type="domain" description="PCI" evidence="8">
    <location>
        <begin position="204"/>
        <end position="369"/>
    </location>
</feature>
<evidence type="ECO:0000256" key="5">
    <source>
        <dbReference type="ARBA" id="ARBA00022490"/>
    </source>
</evidence>
<dbReference type="SMART" id="SM00088">
    <property type="entry name" value="PINT"/>
    <property type="match status" value="1"/>
</dbReference>
<reference evidence="9 10" key="1">
    <citation type="submission" date="2024-03" db="EMBL/GenBank/DDBJ databases">
        <title>Adaptation during the transition from Ophiocordyceps entomopathogen to insect associate is accompanied by gene loss and intensified selection.</title>
        <authorList>
            <person name="Ward C.M."/>
            <person name="Onetto C.A."/>
            <person name="Borneman A.R."/>
        </authorList>
    </citation>
    <scope>NUCLEOTIDE SEQUENCE [LARGE SCALE GENOMIC DNA]</scope>
    <source>
        <strain evidence="9">AWRI1</strain>
        <tissue evidence="9">Single Adult Female</tissue>
    </source>
</reference>
<evidence type="ECO:0000256" key="7">
    <source>
        <dbReference type="ARBA" id="ARBA00023242"/>
    </source>
</evidence>
<dbReference type="EMBL" id="JBBCAQ010000006">
    <property type="protein sequence ID" value="KAK7603226.1"/>
    <property type="molecule type" value="Genomic_DNA"/>
</dbReference>
<comment type="similarity">
    <text evidence="3">Belongs to the CSN3 family.</text>
</comment>
<dbReference type="Gene3D" id="1.25.40.570">
    <property type="match status" value="1"/>
</dbReference>
<dbReference type="InterPro" id="IPR036390">
    <property type="entry name" value="WH_DNA-bd_sf"/>
</dbReference>
<gene>
    <name evidence="9" type="ORF">V9T40_003225</name>
</gene>
<comment type="subcellular location">
    <subcellularLocation>
        <location evidence="2">Cytoplasm</location>
    </subcellularLocation>
    <subcellularLocation>
        <location evidence="1">Nucleus</location>
    </subcellularLocation>
</comment>
<comment type="caution">
    <text evidence="9">The sequence shown here is derived from an EMBL/GenBank/DDBJ whole genome shotgun (WGS) entry which is preliminary data.</text>
</comment>
<accession>A0AAN9TUN0</accession>
<dbReference type="InterPro" id="IPR050756">
    <property type="entry name" value="CSN3"/>
</dbReference>
<dbReference type="GO" id="GO:0008180">
    <property type="term" value="C:COP9 signalosome"/>
    <property type="evidence" value="ECO:0007669"/>
    <property type="project" value="UniProtKB-KW"/>
</dbReference>
<evidence type="ECO:0000256" key="1">
    <source>
        <dbReference type="ARBA" id="ARBA00004123"/>
    </source>
</evidence>
<dbReference type="PROSITE" id="PS50250">
    <property type="entry name" value="PCI"/>
    <property type="match status" value="1"/>
</dbReference>
<dbReference type="FunFam" id="1.25.40.570:FF:000008">
    <property type="entry name" value="COP9 signalosome complex subunit 3"/>
    <property type="match status" value="1"/>
</dbReference>
<evidence type="ECO:0000259" key="8">
    <source>
        <dbReference type="PROSITE" id="PS50250"/>
    </source>
</evidence>